<organism evidence="1 2">
    <name type="scientific">Lentinula raphanica</name>
    <dbReference type="NCBI Taxonomy" id="153919"/>
    <lineage>
        <taxon>Eukaryota</taxon>
        <taxon>Fungi</taxon>
        <taxon>Dikarya</taxon>
        <taxon>Basidiomycota</taxon>
        <taxon>Agaricomycotina</taxon>
        <taxon>Agaricomycetes</taxon>
        <taxon>Agaricomycetidae</taxon>
        <taxon>Agaricales</taxon>
        <taxon>Marasmiineae</taxon>
        <taxon>Omphalotaceae</taxon>
        <taxon>Lentinula</taxon>
    </lineage>
</organism>
<accession>A0AA38PDB1</accession>
<feature type="non-terminal residue" evidence="1">
    <location>
        <position position="1"/>
    </location>
</feature>
<dbReference type="AlphaFoldDB" id="A0AA38PDB1"/>
<dbReference type="Proteomes" id="UP001163846">
    <property type="component" value="Unassembled WGS sequence"/>
</dbReference>
<reference evidence="1" key="1">
    <citation type="submission" date="2022-08" db="EMBL/GenBank/DDBJ databases">
        <authorList>
            <consortium name="DOE Joint Genome Institute"/>
            <person name="Min B."/>
            <person name="Riley R."/>
            <person name="Sierra-Patev S."/>
            <person name="Naranjo-Ortiz M."/>
            <person name="Looney B."/>
            <person name="Konkel Z."/>
            <person name="Slot J.C."/>
            <person name="Sakamoto Y."/>
            <person name="Steenwyk J.L."/>
            <person name="Rokas A."/>
            <person name="Carro J."/>
            <person name="Camarero S."/>
            <person name="Ferreira P."/>
            <person name="Molpeceres G."/>
            <person name="Ruiz-Duenas F.J."/>
            <person name="Serrano A."/>
            <person name="Henrissat B."/>
            <person name="Drula E."/>
            <person name="Hughes K.W."/>
            <person name="Mata J.L."/>
            <person name="Ishikawa N.K."/>
            <person name="Vargas-Isla R."/>
            <person name="Ushijima S."/>
            <person name="Smith C.A."/>
            <person name="Ahrendt S."/>
            <person name="Andreopoulos W."/>
            <person name="He G."/>
            <person name="Labutti K."/>
            <person name="Lipzen A."/>
            <person name="Ng V."/>
            <person name="Sandor L."/>
            <person name="Barry K."/>
            <person name="Martinez A.T."/>
            <person name="Xiao Y."/>
            <person name="Gibbons J.G."/>
            <person name="Terashima K."/>
            <person name="Hibbett D.S."/>
            <person name="Grigoriev I.V."/>
        </authorList>
    </citation>
    <scope>NUCLEOTIDE SEQUENCE</scope>
    <source>
        <strain evidence="1">TFB9207</strain>
    </source>
</reference>
<proteinExistence type="predicted"/>
<feature type="non-terminal residue" evidence="1">
    <location>
        <position position="82"/>
    </location>
</feature>
<dbReference type="EMBL" id="MU806063">
    <property type="protein sequence ID" value="KAJ3840799.1"/>
    <property type="molecule type" value="Genomic_DNA"/>
</dbReference>
<keyword evidence="2" id="KW-1185">Reference proteome</keyword>
<protein>
    <submittedName>
        <fullName evidence="1">Uncharacterized protein</fullName>
    </submittedName>
</protein>
<sequence length="82" mass="9423">DVAVQALYVEQQLLDGAEAIVRHAQKRKTVFDRQKVLGRKPGETVFLVGDLVQVRRSDLEYTFKTERKIVPMWSAPVRVVSR</sequence>
<evidence type="ECO:0000313" key="2">
    <source>
        <dbReference type="Proteomes" id="UP001163846"/>
    </source>
</evidence>
<name>A0AA38PDB1_9AGAR</name>
<gene>
    <name evidence="1" type="ORF">F5878DRAFT_519458</name>
</gene>
<evidence type="ECO:0000313" key="1">
    <source>
        <dbReference type="EMBL" id="KAJ3840799.1"/>
    </source>
</evidence>
<comment type="caution">
    <text evidence="1">The sequence shown here is derived from an EMBL/GenBank/DDBJ whole genome shotgun (WGS) entry which is preliminary data.</text>
</comment>